<name>A0A5Q6PK18_VIBCL</name>
<protein>
    <submittedName>
        <fullName evidence="1">Uncharacterized protein</fullName>
    </submittedName>
</protein>
<sequence length="230" mass="26594">MNMLLFRGQNADTGFKPTKARHDKLGGDNGAVYFLGFERRSSALAYALTNYKIFEEDLDPGEESEWVENGVLYQCQYKDREPKMLNHIPVDSVCTVLPTVYQLLNEIDDTLFSDTKQFSEYANNFDSVFDLIEDINELRNDYKLSKERFDQLISPIIDTCGTSIAIAMENGEALNDEYLVYRTSDVKVLKVVPVYKKDILRLPINERRKLPIDIIQKMDREYFDGTVLSR</sequence>
<dbReference type="Proteomes" id="UP000323225">
    <property type="component" value="Unassembled WGS sequence"/>
</dbReference>
<evidence type="ECO:0000313" key="2">
    <source>
        <dbReference type="Proteomes" id="UP000323225"/>
    </source>
</evidence>
<evidence type="ECO:0000313" key="1">
    <source>
        <dbReference type="EMBL" id="KAA1255182.1"/>
    </source>
</evidence>
<dbReference type="EMBL" id="VUAA01000007">
    <property type="protein sequence ID" value="KAA1255182.1"/>
    <property type="molecule type" value="Genomic_DNA"/>
</dbReference>
<gene>
    <name evidence="1" type="ORF">F0M16_08165</name>
</gene>
<proteinExistence type="predicted"/>
<accession>A0A5Q6PK18</accession>
<comment type="caution">
    <text evidence="1">The sequence shown here is derived from an EMBL/GenBank/DDBJ whole genome shotgun (WGS) entry which is preliminary data.</text>
</comment>
<reference evidence="1 2" key="1">
    <citation type="submission" date="2019-09" db="EMBL/GenBank/DDBJ databases">
        <authorList>
            <person name="Kritzky A."/>
            <person name="Schelkanova E.Y."/>
            <person name="Alkhova Z.V."/>
            <person name="Smirnova N.I."/>
        </authorList>
    </citation>
    <scope>NUCLEOTIDE SEQUENCE [LARGE SCALE GENOMIC DNA]</scope>
    <source>
        <strain evidence="1 2">M1526</strain>
    </source>
</reference>
<dbReference type="AlphaFoldDB" id="A0A5Q6PK18"/>
<organism evidence="1 2">
    <name type="scientific">Vibrio cholerae</name>
    <dbReference type="NCBI Taxonomy" id="666"/>
    <lineage>
        <taxon>Bacteria</taxon>
        <taxon>Pseudomonadati</taxon>
        <taxon>Pseudomonadota</taxon>
        <taxon>Gammaproteobacteria</taxon>
        <taxon>Vibrionales</taxon>
        <taxon>Vibrionaceae</taxon>
        <taxon>Vibrio</taxon>
    </lineage>
</organism>